<dbReference type="SUPFAM" id="SSF47644">
    <property type="entry name" value="Methionine synthase domain"/>
    <property type="match status" value="1"/>
</dbReference>
<dbReference type="GO" id="GO:0032259">
    <property type="term" value="P:methylation"/>
    <property type="evidence" value="ECO:0007669"/>
    <property type="project" value="UniProtKB-KW"/>
</dbReference>
<dbReference type="InterPro" id="IPR004223">
    <property type="entry name" value="VitB12-dep_Met_synth_activ_dom"/>
</dbReference>
<feature type="binding site" evidence="11">
    <location>
        <begin position="426"/>
        <end position="430"/>
    </location>
    <ligand>
        <name>methylcob(III)alamin</name>
        <dbReference type="ChEBI" id="CHEBI:28115"/>
    </ligand>
</feature>
<dbReference type="InterPro" id="IPR036724">
    <property type="entry name" value="Cobalamin-bd_sf"/>
</dbReference>
<keyword evidence="3 9" id="KW-0846">Cobalamin</keyword>
<dbReference type="CDD" id="cd02069">
    <property type="entry name" value="methionine_synthase_B12_BD"/>
    <property type="match status" value="1"/>
</dbReference>
<dbReference type="FunFam" id="1.10.1240.10:FF:000001">
    <property type="entry name" value="Methionine synthase"/>
    <property type="match status" value="1"/>
</dbReference>
<keyword evidence="9" id="KW-0862">Zinc</keyword>
<dbReference type="Gene3D" id="1.10.288.10">
    <property type="entry name" value="Cobalamin-dependent Methionine Synthase, domain 2"/>
    <property type="match status" value="1"/>
</dbReference>
<dbReference type="PANTHER" id="PTHR45833">
    <property type="entry name" value="METHIONINE SYNTHASE"/>
    <property type="match status" value="1"/>
</dbReference>
<feature type="binding site" evidence="11">
    <location>
        <position position="478"/>
    </location>
    <ligand>
        <name>methylcob(III)alamin</name>
        <dbReference type="ChEBI" id="CHEBI:28115"/>
    </ligand>
</feature>
<evidence type="ECO:0000259" key="13">
    <source>
        <dbReference type="PROSITE" id="PS50974"/>
    </source>
</evidence>
<feature type="binding site" evidence="11">
    <location>
        <position position="530"/>
    </location>
    <ligand>
        <name>methylcob(III)alamin</name>
        <dbReference type="ChEBI" id="CHEBI:28115"/>
    </ligand>
</feature>
<evidence type="ECO:0000256" key="3">
    <source>
        <dbReference type="ARBA" id="ARBA00022628"/>
    </source>
</evidence>
<comment type="cofactor">
    <cofactor evidence="9 10">
        <name>methylcob(III)alamin</name>
        <dbReference type="ChEBI" id="CHEBI:28115"/>
    </cofactor>
</comment>
<keyword evidence="7" id="KW-0677">Repeat</keyword>
<evidence type="ECO:0000259" key="15">
    <source>
        <dbReference type="PROSITE" id="PS51337"/>
    </source>
</evidence>
<dbReference type="SMART" id="SM01018">
    <property type="entry name" value="B12-binding_2"/>
    <property type="match status" value="1"/>
</dbReference>
<feature type="binding site" evidence="11">
    <location>
        <position position="615"/>
    </location>
    <ligand>
        <name>S-adenosyl-L-methionine</name>
        <dbReference type="ChEBI" id="CHEBI:59789"/>
    </ligand>
</feature>
<dbReference type="FunFam" id="3.20.20.20:FF:000002">
    <property type="entry name" value="Methionine synthase"/>
    <property type="match status" value="1"/>
</dbReference>
<dbReference type="InterPro" id="IPR037010">
    <property type="entry name" value="VitB12-dep_Met_synth_activ_sf"/>
</dbReference>
<dbReference type="CDD" id="cd00740">
    <property type="entry name" value="MeTr"/>
    <property type="match status" value="1"/>
</dbReference>
<comment type="pathway">
    <text evidence="9">Amino-acid biosynthesis; L-methionine biosynthesis via de novo pathway; L-methionine from L-homocysteine (MetH route): step 1/1.</text>
</comment>
<keyword evidence="9" id="KW-0486">Methionine biosynthesis</keyword>
<reference evidence="16 17" key="1">
    <citation type="submission" date="2019-03" db="EMBL/GenBank/DDBJ databases">
        <title>Flavobacterium LB-D12 sp. nov., isolated from arctic soil.</title>
        <authorList>
            <person name="Chaudhary D.K."/>
        </authorList>
    </citation>
    <scope>NUCLEOTIDE SEQUENCE [LARGE SCALE GENOMIC DNA]</scope>
    <source>
        <strain evidence="16 17">LB-D12</strain>
    </source>
</reference>
<keyword evidence="8 9" id="KW-0170">Cobalt</keyword>
<dbReference type="PROSITE" id="PS50974">
    <property type="entry name" value="ADOMET_ACTIVATION"/>
    <property type="match status" value="1"/>
</dbReference>
<evidence type="ECO:0000256" key="10">
    <source>
        <dbReference type="PIRSR" id="PIRSR000381-1"/>
    </source>
</evidence>
<dbReference type="RefSeq" id="WP_132066478.1">
    <property type="nucleotide sequence ID" value="NZ_SMFN01000011.1"/>
</dbReference>
<keyword evidence="4 9" id="KW-0808">Transferase</keyword>
<evidence type="ECO:0000256" key="4">
    <source>
        <dbReference type="ARBA" id="ARBA00022679"/>
    </source>
</evidence>
<dbReference type="UniPathway" id="UPA00051">
    <property type="reaction ID" value="UER00081"/>
</dbReference>
<evidence type="ECO:0000256" key="7">
    <source>
        <dbReference type="ARBA" id="ARBA00022737"/>
    </source>
</evidence>
<dbReference type="SUPFAM" id="SSF56507">
    <property type="entry name" value="Methionine synthase activation domain-like"/>
    <property type="match status" value="2"/>
</dbReference>
<feature type="domain" description="Pterin-binding" evidence="12">
    <location>
        <begin position="26"/>
        <end position="287"/>
    </location>
</feature>
<dbReference type="EC" id="2.1.1.13" evidence="9"/>
<evidence type="ECO:0000256" key="1">
    <source>
        <dbReference type="ARBA" id="ARBA00010398"/>
    </source>
</evidence>
<feature type="domain" description="B12-binding N-terminal" evidence="15">
    <location>
        <begin position="318"/>
        <end position="412"/>
    </location>
</feature>
<accession>A0A4R5CTK4</accession>
<evidence type="ECO:0000313" key="17">
    <source>
        <dbReference type="Proteomes" id="UP000294644"/>
    </source>
</evidence>
<dbReference type="FunFam" id="3.40.50.280:FF:000001">
    <property type="entry name" value="Methionine synthase"/>
    <property type="match status" value="1"/>
</dbReference>
<dbReference type="Gene3D" id="3.10.196.10">
    <property type="entry name" value="Vitamin B12-dependent methionine synthase, activation domain"/>
    <property type="match status" value="2"/>
</dbReference>
<dbReference type="SUPFAM" id="SSF52980">
    <property type="entry name" value="Restriction endonuclease-like"/>
    <property type="match status" value="1"/>
</dbReference>
<comment type="caution">
    <text evidence="16">The sequence shown here is derived from an EMBL/GenBank/DDBJ whole genome shotgun (WGS) entry which is preliminary data.</text>
</comment>
<dbReference type="GO" id="GO:0008705">
    <property type="term" value="F:methionine synthase activity"/>
    <property type="evidence" value="ECO:0007669"/>
    <property type="project" value="UniProtKB-UniRule"/>
</dbReference>
<evidence type="ECO:0000256" key="6">
    <source>
        <dbReference type="ARBA" id="ARBA00022723"/>
    </source>
</evidence>
<dbReference type="Gene3D" id="3.40.960.10">
    <property type="entry name" value="VSR Endonuclease"/>
    <property type="match status" value="1"/>
</dbReference>
<keyword evidence="9" id="KW-0028">Amino-acid biosynthesis</keyword>
<evidence type="ECO:0000259" key="12">
    <source>
        <dbReference type="PROSITE" id="PS50972"/>
    </source>
</evidence>
<dbReference type="AlphaFoldDB" id="A0A4R5CTK4"/>
<keyword evidence="2 9" id="KW-0489">Methyltransferase</keyword>
<dbReference type="Pfam" id="PF02965">
    <property type="entry name" value="Met_synt_B12"/>
    <property type="match status" value="2"/>
</dbReference>
<dbReference type="SUPFAM" id="SSF52242">
    <property type="entry name" value="Cobalamin (vitamin B12)-binding domain"/>
    <property type="match status" value="1"/>
</dbReference>
<protein>
    <recommendedName>
        <fullName evidence="9">Methionine synthase</fullName>
        <ecNumber evidence="9">2.1.1.13</ecNumber>
    </recommendedName>
    <alternativeName>
        <fullName evidence="9">5-methyltetrahydrofolate--homocysteine methyltransferase</fullName>
    </alternativeName>
</protein>
<feature type="domain" description="AdoMet activation" evidence="13">
    <location>
        <begin position="566"/>
        <end position="1035"/>
    </location>
</feature>
<comment type="domain">
    <text evidence="9">Modular enzyme with four functionally distinct domains. The isolated Hcy-binding domain catalyzes methyl transfer from free methylcobalamin to homocysteine. The Hcy-binding domain in association with the pterin-binding domain catalyzes the methylation of cob(I)alamin by methyltetrahydrofolate and the methylation of homocysteine. The B12-binding domain binds the cofactor. The AdoMet activation domain binds S-adenosyl-L-methionine. Under aerobic conditions cob(I)alamin can be converted to inactive cob(II)alamin. Reductive methylation by S-adenosyl-L-methionine and flavodoxin regenerates methylcobalamin.</text>
</comment>
<dbReference type="Gene3D" id="3.20.20.20">
    <property type="entry name" value="Dihydropteroate synthase-like"/>
    <property type="match status" value="1"/>
</dbReference>
<evidence type="ECO:0000256" key="9">
    <source>
        <dbReference type="PIRNR" id="PIRNR000381"/>
    </source>
</evidence>
<dbReference type="PIRSF" id="PIRSF000381">
    <property type="entry name" value="MetH"/>
    <property type="match status" value="1"/>
</dbReference>
<dbReference type="InterPro" id="IPR036594">
    <property type="entry name" value="Meth_synthase_dom"/>
</dbReference>
<comment type="function">
    <text evidence="9">Catalyzes the transfer of a methyl group from methyl-cobalamin to homocysteine, yielding enzyme-bound cob(I)alamin and methionine. Subsequently, remethylates the cofactor using methyltetrahydrofolate.</text>
</comment>
<dbReference type="PROSITE" id="PS51332">
    <property type="entry name" value="B12_BINDING"/>
    <property type="match status" value="1"/>
</dbReference>
<dbReference type="InterPro" id="IPR007569">
    <property type="entry name" value="DUF559"/>
</dbReference>
<evidence type="ECO:0000313" key="16">
    <source>
        <dbReference type="EMBL" id="TDE03656.1"/>
    </source>
</evidence>
<dbReference type="PROSITE" id="PS51337">
    <property type="entry name" value="B12_BINDING_NTER"/>
    <property type="match status" value="1"/>
</dbReference>
<dbReference type="OrthoDB" id="9803687at2"/>
<feature type="binding site" description="axial binding residue" evidence="10">
    <location>
        <position position="429"/>
    </location>
    <ligand>
        <name>methylcob(III)alamin</name>
        <dbReference type="ChEBI" id="CHEBI:28115"/>
    </ligand>
    <ligandPart>
        <name>Co</name>
        <dbReference type="ChEBI" id="CHEBI:27638"/>
    </ligandPart>
</feature>
<feature type="binding site" evidence="11">
    <location>
        <position position="474"/>
    </location>
    <ligand>
        <name>methylcob(III)alamin</name>
        <dbReference type="ChEBI" id="CHEBI:28115"/>
    </ligand>
</feature>
<dbReference type="InterPro" id="IPR003759">
    <property type="entry name" value="Cbl-bd_cap"/>
</dbReference>
<dbReference type="GO" id="GO:0050667">
    <property type="term" value="P:homocysteine metabolic process"/>
    <property type="evidence" value="ECO:0007669"/>
    <property type="project" value="TreeGrafter"/>
</dbReference>
<dbReference type="InterPro" id="IPR047216">
    <property type="entry name" value="Endonuclease_DUF559_bact"/>
</dbReference>
<feature type="binding site" evidence="11">
    <location>
        <position position="362"/>
    </location>
    <ligand>
        <name>methylcob(III)alamin</name>
        <dbReference type="ChEBI" id="CHEBI:28115"/>
    </ligand>
</feature>
<dbReference type="Gene3D" id="1.10.1240.10">
    <property type="entry name" value="Methionine synthase domain"/>
    <property type="match status" value="1"/>
</dbReference>
<dbReference type="GO" id="GO:0046653">
    <property type="term" value="P:tetrahydrofolate metabolic process"/>
    <property type="evidence" value="ECO:0007669"/>
    <property type="project" value="TreeGrafter"/>
</dbReference>
<feature type="domain" description="B12-binding" evidence="14">
    <location>
        <begin position="416"/>
        <end position="551"/>
    </location>
</feature>
<dbReference type="PANTHER" id="PTHR45833:SF1">
    <property type="entry name" value="METHIONINE SYNTHASE"/>
    <property type="match status" value="1"/>
</dbReference>
<evidence type="ECO:0000256" key="5">
    <source>
        <dbReference type="ARBA" id="ARBA00022691"/>
    </source>
</evidence>
<dbReference type="InterPro" id="IPR011335">
    <property type="entry name" value="Restrct_endonuc-II-like"/>
</dbReference>
<dbReference type="GO" id="GO:0008270">
    <property type="term" value="F:zinc ion binding"/>
    <property type="evidence" value="ECO:0007669"/>
    <property type="project" value="UniProtKB-UniRule"/>
</dbReference>
<dbReference type="GO" id="GO:0005829">
    <property type="term" value="C:cytosol"/>
    <property type="evidence" value="ECO:0007669"/>
    <property type="project" value="TreeGrafter"/>
</dbReference>
<gene>
    <name evidence="16" type="ORF">E0F91_10390</name>
</gene>
<keyword evidence="5 9" id="KW-0949">S-adenosyl-L-methionine</keyword>
<dbReference type="Proteomes" id="UP000294644">
    <property type="component" value="Unassembled WGS sequence"/>
</dbReference>
<evidence type="ECO:0000256" key="11">
    <source>
        <dbReference type="PIRSR" id="PIRSR000381-2"/>
    </source>
</evidence>
<dbReference type="Pfam" id="PF02607">
    <property type="entry name" value="B12-binding_2"/>
    <property type="match status" value="1"/>
</dbReference>
<evidence type="ECO:0000256" key="2">
    <source>
        <dbReference type="ARBA" id="ARBA00022603"/>
    </source>
</evidence>
<dbReference type="SUPFAM" id="SSF51717">
    <property type="entry name" value="Dihydropteroate synthetase-like"/>
    <property type="match status" value="1"/>
</dbReference>
<dbReference type="PROSITE" id="PS50972">
    <property type="entry name" value="PTERIN_BINDING"/>
    <property type="match status" value="1"/>
</dbReference>
<dbReference type="Pfam" id="PF02310">
    <property type="entry name" value="B12-binding"/>
    <property type="match status" value="1"/>
</dbReference>
<keyword evidence="17" id="KW-1185">Reference proteome</keyword>
<comment type="cofactor">
    <cofactor evidence="9">
        <name>Zn(2+)</name>
        <dbReference type="ChEBI" id="CHEBI:29105"/>
    </cofactor>
</comment>
<sequence length="1035" mass="116318">MAEKETRKNLVLAGLEPLIITPESVFVNIGERTNVTGSRKFLRLIKEEKYEEALSIAKEQVEGGAQIIDINMDEGMLDGEYAMTKFLNLIAAEPDISRVPIMIDSSKWDIIEAGLKVVQGKSVVNSISLKEGEEQFIHHAKLIKRYGAAVIVMAFDEVGQADNYERRIEICQRSYDILVDKVGFPAQDIIFDLNIFPVATGMEEHRLNALDFFRGTKWVRENLPHAHISGGVSNVSFSFRGNDTVREAMHSVFLYHAIQNGMTMGIVNPEMLSIYDEIPKDLLERVEDVILNRRDDATERLLDFAENVKGDVKSNEKAVQEWRSGTIQERLTHSLVKGVDEFIEIDVEEARLAATKPIEVIEINLMAGMNVVGDLFGSGKMFLPQVVKSARVMKKAVAYLLPYIEASKEAGDKLGNGKILMATVKGDVHDIGKNIVSVVLACNNYEIVDLGVMVPPEKIIAAAIEHNVDIIGLSGLITPSLDEMVYLAKELDKRGLKIPIMIGGATTSRAHTAVKIAPQYRETVIHVNDASRAVTVAGSLLNKDKKIYASDIRAEYDAFRETFLNRSRDKNFLTIEQARKNKLQLDWDKYNPMKPNFIGTKTIEVDLDVLVPYIDWTPFFRTWELFGKYPAILTDEVVGEQATSVFADAKEMLAVILKEKKLTAKGIYGIFPANQVNDDDIEIYEAPPAPEGGATEMVDKQTWETASPVMYDRLKVRAKEMRNKPTEAEKMLWNVLSNKGIEGFKFRRQHVVGEYIVDFVCLEKKLVIEVDGSIHNDPEQIEYDRDRTIWLESKGFKVVRYTNNQVLNNLNGTIDTINKELSTKVEVPPSGVRGLFLTLRQQSQKTKGAPNIALSDFIAPKDSGKTDYMGAFCVTTGFGVDEWAAEFERDLDDYNSIMVKALADRFAEAFAEYLHEKIRKEIWGYAADENLSTEAMIEEVYKGIRPAPGYPACPDHLEKPTIWKLLNVEEEIGVTLTESMAMWPASSVSGYYFGNQESKYFGLGKIKEDQVIDYAKRRSVSTEVAMKWLSPNIAD</sequence>
<dbReference type="InterPro" id="IPR011005">
    <property type="entry name" value="Dihydropteroate_synth-like_sf"/>
</dbReference>
<dbReference type="Gene3D" id="3.40.50.280">
    <property type="entry name" value="Cobalamin-binding domain"/>
    <property type="match status" value="1"/>
</dbReference>
<dbReference type="Pfam" id="PF00809">
    <property type="entry name" value="Pterin_bind"/>
    <property type="match status" value="1"/>
</dbReference>
<dbReference type="GO" id="GO:0031419">
    <property type="term" value="F:cobalamin binding"/>
    <property type="evidence" value="ECO:0007669"/>
    <property type="project" value="UniProtKB-UniRule"/>
</dbReference>
<comment type="similarity">
    <text evidence="1">Belongs to the vitamin-B12 dependent methionine synthase family.</text>
</comment>
<name>A0A4R5CTK4_9FLAO</name>
<comment type="catalytic activity">
    <reaction evidence="9">
        <text>(6S)-5-methyl-5,6,7,8-tetrahydrofolate + L-homocysteine = (6S)-5,6,7,8-tetrahydrofolate + L-methionine</text>
        <dbReference type="Rhea" id="RHEA:11172"/>
        <dbReference type="ChEBI" id="CHEBI:18608"/>
        <dbReference type="ChEBI" id="CHEBI:57453"/>
        <dbReference type="ChEBI" id="CHEBI:57844"/>
        <dbReference type="ChEBI" id="CHEBI:58199"/>
        <dbReference type="EC" id="2.1.1.13"/>
    </reaction>
</comment>
<proteinExistence type="inferred from homology"/>
<evidence type="ECO:0000259" key="14">
    <source>
        <dbReference type="PROSITE" id="PS51332"/>
    </source>
</evidence>
<dbReference type="InterPro" id="IPR011822">
    <property type="entry name" value="MetH"/>
</dbReference>
<dbReference type="InterPro" id="IPR033706">
    <property type="entry name" value="Met_synthase_B12-bd"/>
</dbReference>
<dbReference type="InterPro" id="IPR000489">
    <property type="entry name" value="Pterin-binding_dom"/>
</dbReference>
<dbReference type="CDD" id="cd01038">
    <property type="entry name" value="Endonuclease_DUF559"/>
    <property type="match status" value="1"/>
</dbReference>
<dbReference type="InterPro" id="IPR006158">
    <property type="entry name" value="Cobalamin-bd"/>
</dbReference>
<dbReference type="InterPro" id="IPR050554">
    <property type="entry name" value="Met_Synthase/Corrinoid"/>
</dbReference>
<dbReference type="EMBL" id="SMFN01000011">
    <property type="protein sequence ID" value="TDE03656.1"/>
    <property type="molecule type" value="Genomic_DNA"/>
</dbReference>
<dbReference type="Pfam" id="PF04480">
    <property type="entry name" value="DUF559"/>
    <property type="match status" value="1"/>
</dbReference>
<organism evidence="16 17">
    <name type="scientific">Flavobacterium sandaracinum</name>
    <dbReference type="NCBI Taxonomy" id="2541733"/>
    <lineage>
        <taxon>Bacteria</taxon>
        <taxon>Pseudomonadati</taxon>
        <taxon>Bacteroidota</taxon>
        <taxon>Flavobacteriia</taxon>
        <taxon>Flavobacteriales</taxon>
        <taxon>Flavobacteriaceae</taxon>
        <taxon>Flavobacterium</taxon>
    </lineage>
</organism>
<keyword evidence="6 9" id="KW-0479">Metal-binding</keyword>
<evidence type="ECO:0000256" key="8">
    <source>
        <dbReference type="ARBA" id="ARBA00023285"/>
    </source>
</evidence>